<sequence length="83" mass="9570">MSVWPTESALVWRELSQAILNNDWEKAREAKQLVEERQRKIMAEREAEGKAWTPKHFGVSQTKEGSWDCSPIHKWVPAAPIIA</sequence>
<dbReference type="InterPro" id="IPR037239">
    <property type="entry name" value="OSBP_sf"/>
</dbReference>
<comment type="caution">
    <text evidence="2">The sequence shown here is derived from an EMBL/GenBank/DDBJ whole genome shotgun (WGS) entry which is preliminary data.</text>
</comment>
<name>A0AAN9F3P8_CROPI</name>
<keyword evidence="3" id="KW-1185">Reference proteome</keyword>
<evidence type="ECO:0000313" key="3">
    <source>
        <dbReference type="Proteomes" id="UP001372338"/>
    </source>
</evidence>
<organism evidence="2 3">
    <name type="scientific">Crotalaria pallida</name>
    <name type="common">Smooth rattlebox</name>
    <name type="synonym">Crotalaria striata</name>
    <dbReference type="NCBI Taxonomy" id="3830"/>
    <lineage>
        <taxon>Eukaryota</taxon>
        <taxon>Viridiplantae</taxon>
        <taxon>Streptophyta</taxon>
        <taxon>Embryophyta</taxon>
        <taxon>Tracheophyta</taxon>
        <taxon>Spermatophyta</taxon>
        <taxon>Magnoliopsida</taxon>
        <taxon>eudicotyledons</taxon>
        <taxon>Gunneridae</taxon>
        <taxon>Pentapetalae</taxon>
        <taxon>rosids</taxon>
        <taxon>fabids</taxon>
        <taxon>Fabales</taxon>
        <taxon>Fabaceae</taxon>
        <taxon>Papilionoideae</taxon>
        <taxon>50 kb inversion clade</taxon>
        <taxon>genistoids sensu lato</taxon>
        <taxon>core genistoids</taxon>
        <taxon>Crotalarieae</taxon>
        <taxon>Crotalaria</taxon>
    </lineage>
</organism>
<evidence type="ECO:0000313" key="2">
    <source>
        <dbReference type="EMBL" id="KAK7268326.1"/>
    </source>
</evidence>
<dbReference type="Pfam" id="PF01237">
    <property type="entry name" value="Oxysterol_BP"/>
    <property type="match status" value="1"/>
</dbReference>
<dbReference type="Gene3D" id="3.30.70.3490">
    <property type="match status" value="1"/>
</dbReference>
<dbReference type="SUPFAM" id="SSF144000">
    <property type="entry name" value="Oxysterol-binding protein-like"/>
    <property type="match status" value="1"/>
</dbReference>
<proteinExistence type="inferred from homology"/>
<evidence type="ECO:0000256" key="1">
    <source>
        <dbReference type="ARBA" id="ARBA00008842"/>
    </source>
</evidence>
<dbReference type="FunFam" id="3.30.70.3490:FF:000007">
    <property type="entry name" value="Oxysterol-binding protein-related protein 4B"/>
    <property type="match status" value="1"/>
</dbReference>
<accession>A0AAN9F3P8</accession>
<protein>
    <submittedName>
        <fullName evidence="2">Uncharacterized protein</fullName>
    </submittedName>
</protein>
<dbReference type="EMBL" id="JAYWIO010000004">
    <property type="protein sequence ID" value="KAK7268326.1"/>
    <property type="molecule type" value="Genomic_DNA"/>
</dbReference>
<dbReference type="AlphaFoldDB" id="A0AAN9F3P8"/>
<reference evidence="2 3" key="1">
    <citation type="submission" date="2024-01" db="EMBL/GenBank/DDBJ databases">
        <title>The genomes of 5 underutilized Papilionoideae crops provide insights into root nodulation and disease resistanc.</title>
        <authorList>
            <person name="Yuan L."/>
        </authorList>
    </citation>
    <scope>NUCLEOTIDE SEQUENCE [LARGE SCALE GENOMIC DNA]</scope>
    <source>
        <strain evidence="2">ZHUSHIDOU_FW_LH</strain>
        <tissue evidence="2">Leaf</tissue>
    </source>
</reference>
<dbReference type="GO" id="GO:0008289">
    <property type="term" value="F:lipid binding"/>
    <property type="evidence" value="ECO:0007669"/>
    <property type="project" value="InterPro"/>
</dbReference>
<dbReference type="Proteomes" id="UP001372338">
    <property type="component" value="Unassembled WGS sequence"/>
</dbReference>
<gene>
    <name evidence="2" type="ORF">RIF29_21024</name>
</gene>
<comment type="similarity">
    <text evidence="1">Belongs to the OSBP family.</text>
</comment>
<dbReference type="InterPro" id="IPR000648">
    <property type="entry name" value="Oxysterol-bd"/>
</dbReference>